<sequence length="138" mass="15976">MKIQNFKVGATGMDRFFGPLEAQVMNILWDMDHPMTIKEVLASLQTTKTLSFNTIMTVMNRLVEKGALTKTGESRSFHYEPSESREQFLNNQSRELTHELMEEFGSLAVNHMVDVLEEVDPQLIRALEDKIKQWKKET</sequence>
<dbReference type="RefSeq" id="WP_069327735.1">
    <property type="nucleotide sequence ID" value="NZ_MDER01000039.1"/>
</dbReference>
<dbReference type="Proteomes" id="UP000094578">
    <property type="component" value="Unassembled WGS sequence"/>
</dbReference>
<dbReference type="GO" id="GO:0045892">
    <property type="term" value="P:negative regulation of DNA-templated transcription"/>
    <property type="evidence" value="ECO:0007669"/>
    <property type="project" value="InterPro"/>
</dbReference>
<evidence type="ECO:0000256" key="2">
    <source>
        <dbReference type="ARBA" id="ARBA00023015"/>
    </source>
</evidence>
<dbReference type="PIRSF" id="PIRSF019455">
    <property type="entry name" value="CopR_AtkY"/>
    <property type="match status" value="1"/>
</dbReference>
<comment type="similarity">
    <text evidence="1">Belongs to the BlaI transcriptional regulatory family.</text>
</comment>
<keyword evidence="6" id="KW-1185">Reference proteome</keyword>
<dbReference type="SUPFAM" id="SSF46785">
    <property type="entry name" value="Winged helix' DNA-binding domain"/>
    <property type="match status" value="1"/>
</dbReference>
<evidence type="ECO:0000256" key="4">
    <source>
        <dbReference type="ARBA" id="ARBA00023163"/>
    </source>
</evidence>
<accession>A0A1E3L3I2</accession>
<dbReference type="GO" id="GO:0003677">
    <property type="term" value="F:DNA binding"/>
    <property type="evidence" value="ECO:0007669"/>
    <property type="project" value="UniProtKB-KW"/>
</dbReference>
<comment type="caution">
    <text evidence="5">The sequence shown here is derived from an EMBL/GenBank/DDBJ whole genome shotgun (WGS) entry which is preliminary data.</text>
</comment>
<keyword evidence="3" id="KW-0238">DNA-binding</keyword>
<evidence type="ECO:0000313" key="6">
    <source>
        <dbReference type="Proteomes" id="UP000094578"/>
    </source>
</evidence>
<dbReference type="InterPro" id="IPR036390">
    <property type="entry name" value="WH_DNA-bd_sf"/>
</dbReference>
<name>A0A1E3L3I2_9BACL</name>
<dbReference type="InterPro" id="IPR005650">
    <property type="entry name" value="BlaI_family"/>
</dbReference>
<dbReference type="Gene3D" id="1.10.10.10">
    <property type="entry name" value="Winged helix-like DNA-binding domain superfamily/Winged helix DNA-binding domain"/>
    <property type="match status" value="1"/>
</dbReference>
<gene>
    <name evidence="5" type="ORF">PTI45_02318</name>
</gene>
<evidence type="ECO:0000256" key="1">
    <source>
        <dbReference type="ARBA" id="ARBA00011046"/>
    </source>
</evidence>
<organism evidence="5 6">
    <name type="scientific">Paenibacillus nuruki</name>
    <dbReference type="NCBI Taxonomy" id="1886670"/>
    <lineage>
        <taxon>Bacteria</taxon>
        <taxon>Bacillati</taxon>
        <taxon>Bacillota</taxon>
        <taxon>Bacilli</taxon>
        <taxon>Bacillales</taxon>
        <taxon>Paenibacillaceae</taxon>
        <taxon>Paenibacillus</taxon>
    </lineage>
</organism>
<dbReference type="Pfam" id="PF03965">
    <property type="entry name" value="Penicillinase_R"/>
    <property type="match status" value="1"/>
</dbReference>
<protein>
    <submittedName>
        <fullName evidence="5">Transcriptional regulator BlaI</fullName>
    </submittedName>
</protein>
<proteinExistence type="inferred from homology"/>
<dbReference type="AlphaFoldDB" id="A0A1E3L3I2"/>
<reference evidence="5 6" key="1">
    <citation type="submission" date="2016-08" db="EMBL/GenBank/DDBJ databases">
        <title>Genome sequencing of Paenibacillus sp. TI45-13ar, isolated from Korean traditional nuruk.</title>
        <authorList>
            <person name="Kim S.-J."/>
        </authorList>
    </citation>
    <scope>NUCLEOTIDE SEQUENCE [LARGE SCALE GENOMIC DNA]</scope>
    <source>
        <strain evidence="5 6">TI45-13ar</strain>
    </source>
</reference>
<dbReference type="STRING" id="1886670.PTI45_02318"/>
<evidence type="ECO:0000256" key="3">
    <source>
        <dbReference type="ARBA" id="ARBA00023125"/>
    </source>
</evidence>
<dbReference type="EMBL" id="MDER01000039">
    <property type="protein sequence ID" value="ODP28328.1"/>
    <property type="molecule type" value="Genomic_DNA"/>
</dbReference>
<dbReference type="InterPro" id="IPR036388">
    <property type="entry name" value="WH-like_DNA-bd_sf"/>
</dbReference>
<keyword evidence="2" id="KW-0805">Transcription regulation</keyword>
<keyword evidence="4" id="KW-0804">Transcription</keyword>
<evidence type="ECO:0000313" key="5">
    <source>
        <dbReference type="EMBL" id="ODP28328.1"/>
    </source>
</evidence>
<dbReference type="PATRIC" id="fig|1886670.3.peg.2358"/>